<evidence type="ECO:0000313" key="13">
    <source>
        <dbReference type="EMBL" id="MYZ47728.1"/>
    </source>
</evidence>
<evidence type="ECO:0000259" key="12">
    <source>
        <dbReference type="PROSITE" id="PS50106"/>
    </source>
</evidence>
<keyword evidence="4" id="KW-0645">Protease</keyword>
<dbReference type="GO" id="GO:0006508">
    <property type="term" value="P:proteolysis"/>
    <property type="evidence" value="ECO:0007669"/>
    <property type="project" value="UniProtKB-KW"/>
</dbReference>
<evidence type="ECO:0000256" key="5">
    <source>
        <dbReference type="ARBA" id="ARBA00022692"/>
    </source>
</evidence>
<dbReference type="CDD" id="cd23081">
    <property type="entry name" value="cpPDZ_EcRseP-like"/>
    <property type="match status" value="1"/>
</dbReference>
<dbReference type="InterPro" id="IPR036034">
    <property type="entry name" value="PDZ_sf"/>
</dbReference>
<keyword evidence="9 11" id="KW-0482">Metalloprotease</keyword>
<dbReference type="InterPro" id="IPR041489">
    <property type="entry name" value="PDZ_6"/>
</dbReference>
<evidence type="ECO:0000256" key="9">
    <source>
        <dbReference type="ARBA" id="ARBA00023049"/>
    </source>
</evidence>
<keyword evidence="7 11" id="KW-0862">Zinc</keyword>
<dbReference type="Pfam" id="PF17820">
    <property type="entry name" value="PDZ_6"/>
    <property type="match status" value="1"/>
</dbReference>
<feature type="transmembrane region" description="Helical" evidence="11">
    <location>
        <begin position="116"/>
        <end position="139"/>
    </location>
</feature>
<dbReference type="CDD" id="cd06163">
    <property type="entry name" value="S2P-M50_PDZ_RseP-like"/>
    <property type="match status" value="1"/>
</dbReference>
<evidence type="ECO:0000313" key="14">
    <source>
        <dbReference type="Proteomes" id="UP000773614"/>
    </source>
</evidence>
<dbReference type="GO" id="GO:0046872">
    <property type="term" value="F:metal ion binding"/>
    <property type="evidence" value="ECO:0007669"/>
    <property type="project" value="UniProtKB-KW"/>
</dbReference>
<keyword evidence="10 11" id="KW-0472">Membrane</keyword>
<feature type="domain" description="PDZ" evidence="12">
    <location>
        <begin position="152"/>
        <end position="182"/>
    </location>
</feature>
<dbReference type="PANTHER" id="PTHR42837">
    <property type="entry name" value="REGULATOR OF SIGMA-E PROTEASE RSEP"/>
    <property type="match status" value="1"/>
</dbReference>
<dbReference type="Pfam" id="PF02163">
    <property type="entry name" value="Peptidase_M50"/>
    <property type="match status" value="1"/>
</dbReference>
<keyword evidence="5 11" id="KW-0812">Transmembrane</keyword>
<dbReference type="Gene3D" id="2.30.42.10">
    <property type="match status" value="1"/>
</dbReference>
<evidence type="ECO:0000256" key="4">
    <source>
        <dbReference type="ARBA" id="ARBA00022670"/>
    </source>
</evidence>
<gene>
    <name evidence="13" type="primary">rseP</name>
    <name evidence="13" type="ORF">E4O86_08385</name>
</gene>
<evidence type="ECO:0000256" key="10">
    <source>
        <dbReference type="ARBA" id="ARBA00023136"/>
    </source>
</evidence>
<comment type="cofactor">
    <cofactor evidence="1 11">
        <name>Zn(2+)</name>
        <dbReference type="ChEBI" id="CHEBI:29105"/>
    </cofactor>
</comment>
<accession>A0A964T3F2</accession>
<dbReference type="GO" id="GO:0004222">
    <property type="term" value="F:metalloendopeptidase activity"/>
    <property type="evidence" value="ECO:0007669"/>
    <property type="project" value="InterPro"/>
</dbReference>
<dbReference type="PROSITE" id="PS50106">
    <property type="entry name" value="PDZ"/>
    <property type="match status" value="1"/>
</dbReference>
<dbReference type="OrthoDB" id="9782003at2"/>
<evidence type="ECO:0000256" key="11">
    <source>
        <dbReference type="RuleBase" id="RU362031"/>
    </source>
</evidence>
<keyword evidence="8 11" id="KW-1133">Transmembrane helix</keyword>
<feature type="transmembrane region" description="Helical" evidence="11">
    <location>
        <begin position="353"/>
        <end position="375"/>
    </location>
</feature>
<dbReference type="InterPro" id="IPR008915">
    <property type="entry name" value="Peptidase_M50"/>
</dbReference>
<evidence type="ECO:0000256" key="8">
    <source>
        <dbReference type="ARBA" id="ARBA00022989"/>
    </source>
</evidence>
<dbReference type="Proteomes" id="UP000773614">
    <property type="component" value="Unassembled WGS sequence"/>
</dbReference>
<dbReference type="InterPro" id="IPR001478">
    <property type="entry name" value="PDZ"/>
</dbReference>
<feature type="transmembrane region" description="Helical" evidence="11">
    <location>
        <begin position="303"/>
        <end position="323"/>
    </location>
</feature>
<comment type="subcellular location">
    <subcellularLocation>
        <location evidence="2">Membrane</location>
        <topology evidence="2">Multi-pass membrane protein</topology>
    </subcellularLocation>
</comment>
<evidence type="ECO:0000256" key="3">
    <source>
        <dbReference type="ARBA" id="ARBA00007931"/>
    </source>
</evidence>
<protein>
    <recommendedName>
        <fullName evidence="11">Zinc metalloprotease</fullName>
        <ecNumber evidence="11">3.4.24.-</ecNumber>
    </recommendedName>
</protein>
<proteinExistence type="inferred from homology"/>
<name>A0A964T3F2_9HYPH</name>
<dbReference type="SMART" id="SM00228">
    <property type="entry name" value="PDZ"/>
    <property type="match status" value="1"/>
</dbReference>
<dbReference type="AlphaFoldDB" id="A0A964T3F2"/>
<feature type="transmembrane region" description="Helical" evidence="11">
    <location>
        <begin position="12"/>
        <end position="30"/>
    </location>
</feature>
<evidence type="ECO:0000256" key="7">
    <source>
        <dbReference type="ARBA" id="ARBA00022833"/>
    </source>
</evidence>
<organism evidence="13 14">
    <name type="scientific">Propylenella binzhouense</name>
    <dbReference type="NCBI Taxonomy" id="2555902"/>
    <lineage>
        <taxon>Bacteria</taxon>
        <taxon>Pseudomonadati</taxon>
        <taxon>Pseudomonadota</taxon>
        <taxon>Alphaproteobacteria</taxon>
        <taxon>Hyphomicrobiales</taxon>
        <taxon>Propylenellaceae</taxon>
        <taxon>Propylenella</taxon>
    </lineage>
</organism>
<sequence length="380" mass="40882">MTDLLMQPVGIITGYVIPALIVLTVVVFIHELGHFLVARWCGIRVAAFSIGFGRELFGFNDRRGTRWKVSLIPLGGYVRFEGDENAASIPDQAELDQVPPERRAGLFHFAALWRRAAVVAAGPIANFILAIVVFAVLFGTVGKPMTTPRADSVVAGSPAEQAGIRPGDRIVAIDGQAIESFSEIQRIVTLSAGSPLTITVERGGERMDLTATPRREQVPDGFGGTQRVGILGISRTMNAGDVVFETFGPVGAVREGVRETWEIIDRTLTYVGRLFRGRETADQLSGPLRVVQVSGTVASSGGAVGLVHLMAILSVSIGLLNLFPIPMLDGGHLVFYAIEAIRGRPLSARAQELGFRIGFALVLMLFMFVTFNDIVKISGI</sequence>
<evidence type="ECO:0000256" key="2">
    <source>
        <dbReference type="ARBA" id="ARBA00004141"/>
    </source>
</evidence>
<keyword evidence="6 11" id="KW-0378">Hydrolase</keyword>
<dbReference type="InterPro" id="IPR004387">
    <property type="entry name" value="Pept_M50_Zn"/>
</dbReference>
<evidence type="ECO:0000256" key="6">
    <source>
        <dbReference type="ARBA" id="ARBA00022801"/>
    </source>
</evidence>
<dbReference type="PANTHER" id="PTHR42837:SF2">
    <property type="entry name" value="MEMBRANE METALLOPROTEASE ARASP2, CHLOROPLASTIC-RELATED"/>
    <property type="match status" value="1"/>
</dbReference>
<reference evidence="13" key="1">
    <citation type="submission" date="2019-03" db="EMBL/GenBank/DDBJ databases">
        <title>Afifella sp. nov., isolated from activated sludge.</title>
        <authorList>
            <person name="Li Q."/>
            <person name="Liu Y."/>
        </authorList>
    </citation>
    <scope>NUCLEOTIDE SEQUENCE</scope>
    <source>
        <strain evidence="13">L72</strain>
    </source>
</reference>
<dbReference type="SUPFAM" id="SSF50156">
    <property type="entry name" value="PDZ domain-like"/>
    <property type="match status" value="1"/>
</dbReference>
<keyword evidence="11" id="KW-0479">Metal-binding</keyword>
<keyword evidence="14" id="KW-1185">Reference proteome</keyword>
<dbReference type="NCBIfam" id="TIGR00054">
    <property type="entry name" value="RIP metalloprotease RseP"/>
    <property type="match status" value="1"/>
</dbReference>
<comment type="similarity">
    <text evidence="3 11">Belongs to the peptidase M50B family.</text>
</comment>
<dbReference type="EMBL" id="SPKJ01000020">
    <property type="protein sequence ID" value="MYZ47728.1"/>
    <property type="molecule type" value="Genomic_DNA"/>
</dbReference>
<evidence type="ECO:0000256" key="1">
    <source>
        <dbReference type="ARBA" id="ARBA00001947"/>
    </source>
</evidence>
<comment type="caution">
    <text evidence="13">The sequence shown here is derived from an EMBL/GenBank/DDBJ whole genome shotgun (WGS) entry which is preliminary data.</text>
</comment>
<dbReference type="EC" id="3.4.24.-" evidence="11"/>
<dbReference type="GO" id="GO:0016020">
    <property type="term" value="C:membrane"/>
    <property type="evidence" value="ECO:0007669"/>
    <property type="project" value="UniProtKB-SubCell"/>
</dbReference>
<dbReference type="RefSeq" id="WP_161140078.1">
    <property type="nucleotide sequence ID" value="NZ_SPKJ01000020.1"/>
</dbReference>